<keyword evidence="1" id="KW-0812">Transmembrane</keyword>
<dbReference type="Proteomes" id="UP000028511">
    <property type="component" value="Unassembled WGS sequence"/>
</dbReference>
<feature type="transmembrane region" description="Helical" evidence="1">
    <location>
        <begin position="113"/>
        <end position="135"/>
    </location>
</feature>
<dbReference type="HOGENOM" id="CLU_871394_0_0_6"/>
<comment type="caution">
    <text evidence="2">The sequence shown here is derived from an EMBL/GenBank/DDBJ whole genome shotgun (WGS) entry which is preliminary data.</text>
</comment>
<dbReference type="EMBL" id="CBSW010000244">
    <property type="protein sequence ID" value="CDG98656.1"/>
    <property type="molecule type" value="Genomic_DNA"/>
</dbReference>
<evidence type="ECO:0000313" key="2">
    <source>
        <dbReference type="EMBL" id="CDG98656.1"/>
    </source>
</evidence>
<keyword evidence="1" id="KW-1133">Transmembrane helix</keyword>
<dbReference type="AlphaFoldDB" id="A0A077N8X9"/>
<sequence>MSNAITLIGGLFNNGLSLPSFSRPSFSRPSLSMPSLFDFDLSFDISPVGIIKKTVGPAIKFVYKKTYKKLLNYALSKAKTEQQKRNIIRGFRGVSIGVGVAVAIAGVVSTAGLAIPVAVGAVAAGGAIAGAVGFFSGPISRSLSKIYARLFSGRTAAHLSTATGNVMAGGSGGSATVAHGVTAVNDPVLKQQGRSDEYRSVAGAEIGIASGTVSAVLNDDLVKSGIASSATAMGSQVAESQETLEGVGDVAATAAIEGALAGRKLAKMLGLRSIAARVVQAVADIDISPAAVVENSSTAIYAHGKTFLHVRTKDTNDFEAFRNIEETLPADGNAGWMNDALETALGWFNRSNQESFA</sequence>
<feature type="transmembrane region" description="Helical" evidence="1">
    <location>
        <begin position="87"/>
        <end position="107"/>
    </location>
</feature>
<keyword evidence="1" id="KW-0472">Membrane</keyword>
<evidence type="ECO:0000313" key="3">
    <source>
        <dbReference type="Proteomes" id="UP000028511"/>
    </source>
</evidence>
<proteinExistence type="predicted"/>
<dbReference type="RefSeq" id="WP_038213204.1">
    <property type="nucleotide sequence ID" value="NZ_CAWLWN010000038.1"/>
</dbReference>
<evidence type="ECO:0000256" key="1">
    <source>
        <dbReference type="SAM" id="Phobius"/>
    </source>
</evidence>
<gene>
    <name evidence="2" type="ORF">XBP1_400050</name>
</gene>
<name>A0A077N8X9_XENBV</name>
<organism evidence="2 3">
    <name type="scientific">Xenorhabdus bovienii str. puntauvense</name>
    <dbReference type="NCBI Taxonomy" id="1398201"/>
    <lineage>
        <taxon>Bacteria</taxon>
        <taxon>Pseudomonadati</taxon>
        <taxon>Pseudomonadota</taxon>
        <taxon>Gammaproteobacteria</taxon>
        <taxon>Enterobacterales</taxon>
        <taxon>Morganellaceae</taxon>
        <taxon>Xenorhabdus</taxon>
    </lineage>
</organism>
<accession>A0A077N8X9</accession>
<reference evidence="2" key="1">
    <citation type="submission" date="2013-07" db="EMBL/GenBank/DDBJ databases">
        <title>Sub-species coevolution in mutualistic symbiosis.</title>
        <authorList>
            <person name="Murfin K."/>
            <person name="Klassen J."/>
            <person name="Lee M."/>
            <person name="Forst S."/>
            <person name="Stock P."/>
            <person name="Goodrich-Blair H."/>
        </authorList>
    </citation>
    <scope>NUCLEOTIDE SEQUENCE [LARGE SCALE GENOMIC DNA]</scope>
    <source>
        <strain evidence="2">Puntauvense</strain>
    </source>
</reference>
<protein>
    <submittedName>
        <fullName evidence="2">Uncharacterized protein</fullName>
    </submittedName>
</protein>